<protein>
    <submittedName>
        <fullName evidence="2">Uncharacterized protein</fullName>
    </submittedName>
</protein>
<evidence type="ECO:0000313" key="2">
    <source>
        <dbReference type="EMBL" id="CAD7276917.1"/>
    </source>
</evidence>
<dbReference type="OrthoDB" id="25308at2759"/>
<dbReference type="EMBL" id="OA882785">
    <property type="protein sequence ID" value="CAD7276917.1"/>
    <property type="molecule type" value="Genomic_DNA"/>
</dbReference>
<keyword evidence="1" id="KW-0472">Membrane</keyword>
<proteinExistence type="predicted"/>
<dbReference type="Proteomes" id="UP000678499">
    <property type="component" value="Unassembled WGS sequence"/>
</dbReference>
<reference evidence="2" key="1">
    <citation type="submission" date="2020-11" db="EMBL/GenBank/DDBJ databases">
        <authorList>
            <person name="Tran Van P."/>
        </authorList>
    </citation>
    <scope>NUCLEOTIDE SEQUENCE</scope>
</reference>
<name>A0A7R9BMW0_9CRUS</name>
<sequence>MSEKKKENPRLEKDYFCLNISFIFFLGISWSFFYFMEKKRCVICMVCLRRCWGWCEDVALCPEAVCAEQTGL</sequence>
<dbReference type="AlphaFoldDB" id="A0A7R9BMW0"/>
<gene>
    <name evidence="2" type="ORF">NMOB1V02_LOCUS4665</name>
</gene>
<dbReference type="EMBL" id="CAJPEX010000748">
    <property type="protein sequence ID" value="CAG0917069.1"/>
    <property type="molecule type" value="Genomic_DNA"/>
</dbReference>
<accession>A0A7R9BMW0</accession>
<evidence type="ECO:0000256" key="1">
    <source>
        <dbReference type="SAM" id="Phobius"/>
    </source>
</evidence>
<evidence type="ECO:0000313" key="3">
    <source>
        <dbReference type="Proteomes" id="UP000678499"/>
    </source>
</evidence>
<organism evidence="2">
    <name type="scientific">Notodromas monacha</name>
    <dbReference type="NCBI Taxonomy" id="399045"/>
    <lineage>
        <taxon>Eukaryota</taxon>
        <taxon>Metazoa</taxon>
        <taxon>Ecdysozoa</taxon>
        <taxon>Arthropoda</taxon>
        <taxon>Crustacea</taxon>
        <taxon>Oligostraca</taxon>
        <taxon>Ostracoda</taxon>
        <taxon>Podocopa</taxon>
        <taxon>Podocopida</taxon>
        <taxon>Cypridocopina</taxon>
        <taxon>Cypridoidea</taxon>
        <taxon>Cyprididae</taxon>
        <taxon>Notodromas</taxon>
    </lineage>
</organism>
<keyword evidence="1" id="KW-1133">Transmembrane helix</keyword>
<keyword evidence="1" id="KW-0812">Transmembrane</keyword>
<keyword evidence="3" id="KW-1185">Reference proteome</keyword>
<feature type="transmembrane region" description="Helical" evidence="1">
    <location>
        <begin position="15"/>
        <end position="36"/>
    </location>
</feature>